<dbReference type="FunFam" id="3.30.60.190:FF:000001">
    <property type="entry name" value="box C/D snoRNA protein 1"/>
    <property type="match status" value="1"/>
</dbReference>
<dbReference type="OMA" id="ECKSNSW"/>
<evidence type="ECO:0000256" key="2">
    <source>
        <dbReference type="ARBA" id="ARBA00022517"/>
    </source>
</evidence>
<evidence type="ECO:0000256" key="14">
    <source>
        <dbReference type="SAM" id="MobiDB-lite"/>
    </source>
</evidence>
<dbReference type="EMBL" id="CM010717">
    <property type="protein sequence ID" value="RZC54518.1"/>
    <property type="molecule type" value="Genomic_DNA"/>
</dbReference>
<comment type="similarity">
    <text evidence="9">Belongs to the BCD1 family.</text>
</comment>
<comment type="subunit">
    <text evidence="10">Interacts with FBL, SNU13, NOP58, NUFIP1, RUVBL1, RUVBL2 and TAF9. Interacts (via HIT-type zinc finger) with the RUVBL1/RUVBL2 complex in the presence of ADP.</text>
</comment>
<feature type="domain" description="HIT-type" evidence="15">
    <location>
        <begin position="25"/>
        <end position="59"/>
    </location>
</feature>
<protein>
    <recommendedName>
        <fullName evidence="11">Box C/D snoRNA protein 1</fullName>
    </recommendedName>
    <alternativeName>
        <fullName evidence="12">Zinc finger HIT domain-containing protein 6</fullName>
    </alternativeName>
</protein>
<dbReference type="OrthoDB" id="272357at2759"/>
<gene>
    <name evidence="16" type="ORF">C5167_013377</name>
</gene>
<keyword evidence="17" id="KW-1185">Reference proteome</keyword>
<dbReference type="Proteomes" id="UP000316621">
    <property type="component" value="Chromosome 3"/>
</dbReference>
<evidence type="ECO:0000256" key="1">
    <source>
        <dbReference type="ARBA" id="ARBA00022499"/>
    </source>
</evidence>
<dbReference type="GO" id="GO:0000492">
    <property type="term" value="P:box C/D snoRNP assembly"/>
    <property type="evidence" value="ECO:0007669"/>
    <property type="project" value="TreeGrafter"/>
</dbReference>
<evidence type="ECO:0000256" key="4">
    <source>
        <dbReference type="ARBA" id="ARBA00022723"/>
    </source>
</evidence>
<keyword evidence="4" id="KW-0479">Metal-binding</keyword>
<keyword evidence="6" id="KW-0862">Zinc</keyword>
<proteinExistence type="inferred from homology"/>
<dbReference type="GO" id="GO:0070761">
    <property type="term" value="C:pre-snoRNP complex"/>
    <property type="evidence" value="ECO:0007669"/>
    <property type="project" value="TreeGrafter"/>
</dbReference>
<reference evidence="16 17" key="1">
    <citation type="journal article" date="2018" name="Science">
        <title>The opium poppy genome and morphinan production.</title>
        <authorList>
            <person name="Guo L."/>
            <person name="Winzer T."/>
            <person name="Yang X."/>
            <person name="Li Y."/>
            <person name="Ning Z."/>
            <person name="He Z."/>
            <person name="Teodor R."/>
            <person name="Lu Y."/>
            <person name="Bowser T.A."/>
            <person name="Graham I.A."/>
            <person name="Ye K."/>
        </authorList>
    </citation>
    <scope>NUCLEOTIDE SEQUENCE [LARGE SCALE GENOMIC DNA]</scope>
    <source>
        <strain evidence="17">cv. HN1</strain>
        <tissue evidence="16">Leaves</tissue>
    </source>
</reference>
<keyword evidence="1" id="KW-1017">Isopeptide bond</keyword>
<dbReference type="Gene3D" id="3.30.60.190">
    <property type="match status" value="1"/>
</dbReference>
<dbReference type="STRING" id="3469.A0A4Y7J435"/>
<dbReference type="InterPro" id="IPR057721">
    <property type="entry name" value="BCD1_alpha/beta"/>
</dbReference>
<evidence type="ECO:0000256" key="6">
    <source>
        <dbReference type="ARBA" id="ARBA00022833"/>
    </source>
</evidence>
<dbReference type="AlphaFoldDB" id="A0A4Y7J435"/>
<evidence type="ECO:0000256" key="5">
    <source>
        <dbReference type="ARBA" id="ARBA00022771"/>
    </source>
</evidence>
<dbReference type="PANTHER" id="PTHR13483:SF3">
    <property type="entry name" value="BOX C_D SNORNA PROTEIN 1"/>
    <property type="match status" value="1"/>
</dbReference>
<dbReference type="CDD" id="cd23023">
    <property type="entry name" value="zf-HIT_BCD1"/>
    <property type="match status" value="1"/>
</dbReference>
<evidence type="ECO:0000256" key="3">
    <source>
        <dbReference type="ARBA" id="ARBA00022553"/>
    </source>
</evidence>
<accession>A0A4Y7J435</accession>
<feature type="compositionally biased region" description="Basic and acidic residues" evidence="14">
    <location>
        <begin position="14"/>
        <end position="24"/>
    </location>
</feature>
<dbReference type="GO" id="GO:0008270">
    <property type="term" value="F:zinc ion binding"/>
    <property type="evidence" value="ECO:0007669"/>
    <property type="project" value="UniProtKB-UniRule"/>
</dbReference>
<evidence type="ECO:0000256" key="13">
    <source>
        <dbReference type="PROSITE-ProRule" id="PRU00453"/>
    </source>
</evidence>
<keyword evidence="5 13" id="KW-0863">Zinc-finger</keyword>
<keyword evidence="3" id="KW-0597">Phosphoprotein</keyword>
<keyword evidence="2" id="KW-0690">Ribosome biogenesis</keyword>
<evidence type="ECO:0000256" key="12">
    <source>
        <dbReference type="ARBA" id="ARBA00077531"/>
    </source>
</evidence>
<dbReference type="InterPro" id="IPR007529">
    <property type="entry name" value="Znf_HIT"/>
</dbReference>
<name>A0A4Y7J435_PAPSO</name>
<dbReference type="GO" id="GO:0000463">
    <property type="term" value="P:maturation of LSU-rRNA from tricistronic rRNA transcript (SSU-rRNA, 5.8S rRNA, LSU-rRNA)"/>
    <property type="evidence" value="ECO:0007669"/>
    <property type="project" value="TreeGrafter"/>
</dbReference>
<evidence type="ECO:0000313" key="16">
    <source>
        <dbReference type="EMBL" id="RZC54518.1"/>
    </source>
</evidence>
<evidence type="ECO:0000256" key="9">
    <source>
        <dbReference type="ARBA" id="ARBA00049654"/>
    </source>
</evidence>
<dbReference type="InterPro" id="IPR051639">
    <property type="entry name" value="BCD1"/>
</dbReference>
<evidence type="ECO:0000256" key="8">
    <source>
        <dbReference type="ARBA" id="ARBA00049598"/>
    </source>
</evidence>
<dbReference type="Pfam" id="PF04438">
    <property type="entry name" value="zf-HIT"/>
    <property type="match status" value="1"/>
</dbReference>
<dbReference type="GO" id="GO:0005634">
    <property type="term" value="C:nucleus"/>
    <property type="evidence" value="ECO:0007669"/>
    <property type="project" value="TreeGrafter"/>
</dbReference>
<dbReference type="PANTHER" id="PTHR13483">
    <property type="entry name" value="BOX C_D SNORNA PROTEIN 1-RELATED"/>
    <property type="match status" value="1"/>
</dbReference>
<organism evidence="16 17">
    <name type="scientific">Papaver somniferum</name>
    <name type="common">Opium poppy</name>
    <dbReference type="NCBI Taxonomy" id="3469"/>
    <lineage>
        <taxon>Eukaryota</taxon>
        <taxon>Viridiplantae</taxon>
        <taxon>Streptophyta</taxon>
        <taxon>Embryophyta</taxon>
        <taxon>Tracheophyta</taxon>
        <taxon>Spermatophyta</taxon>
        <taxon>Magnoliopsida</taxon>
        <taxon>Ranunculales</taxon>
        <taxon>Papaveraceae</taxon>
        <taxon>Papaveroideae</taxon>
        <taxon>Papaver</taxon>
    </lineage>
</organism>
<dbReference type="SUPFAM" id="SSF144232">
    <property type="entry name" value="HIT/MYND zinc finger-like"/>
    <property type="match status" value="1"/>
</dbReference>
<evidence type="ECO:0000256" key="11">
    <source>
        <dbReference type="ARBA" id="ARBA00068630"/>
    </source>
</evidence>
<evidence type="ECO:0000259" key="15">
    <source>
        <dbReference type="PROSITE" id="PS51083"/>
    </source>
</evidence>
<dbReference type="Pfam" id="PF25790">
    <property type="entry name" value="BCD1"/>
    <property type="match status" value="1"/>
</dbReference>
<evidence type="ECO:0000313" key="17">
    <source>
        <dbReference type="Proteomes" id="UP000316621"/>
    </source>
</evidence>
<dbReference type="GO" id="GO:0048254">
    <property type="term" value="P:snoRNA localization"/>
    <property type="evidence" value="ECO:0007669"/>
    <property type="project" value="TreeGrafter"/>
</dbReference>
<comment type="function">
    <text evidence="8">Required for box C/D snoRNAs accumulation involved in snoRNA processing, snoRNA transport to the nucleolus and ribosome biogenesis.</text>
</comment>
<evidence type="ECO:0000256" key="7">
    <source>
        <dbReference type="ARBA" id="ARBA00022843"/>
    </source>
</evidence>
<dbReference type="PROSITE" id="PS51083">
    <property type="entry name" value="ZF_HIT"/>
    <property type="match status" value="1"/>
</dbReference>
<sequence length="397" mass="45708">MVEEEEKSSTANPKLKEPSSKGSMCEECKVNPWKYKCPGCLIRSCSLPCVQSHKQRTSCTGKRPRDEIIPLSQFDDNILISDYRFLEEAKRVAESAKRTRKAVFGDSLGEVNKFPYKLKQLREKAWKRNIKLAFLPNGMSKREKNKSEYDPSKASIFWTIEWRFHSTDVVIVDSGVNENTKLCSVIEEHLKLGPWNNKLRPFCEEPLDRLKFFIRKDVKHRKSPYRELDIKSSISQQLAHTFIVEYPVIYVYLPSASDDLWVIKDAAPPAYKSTETNSPMRKCVTFKEEEPKGEEDPRILDPLKCVNAESMLRGETEDTDEFFLSNIEDLELPENSGFNFEQDLRDAYPGLIGEINPDDFLDLDGEFLQGFSDFLDLDGEVLQGFSDEELEEGEIPV</sequence>
<evidence type="ECO:0000256" key="10">
    <source>
        <dbReference type="ARBA" id="ARBA00061949"/>
    </source>
</evidence>
<keyword evidence="7" id="KW-0832">Ubl conjugation</keyword>
<feature type="region of interest" description="Disordered" evidence="14">
    <location>
        <begin position="1"/>
        <end position="24"/>
    </location>
</feature>
<dbReference type="Gramene" id="RZC54518">
    <property type="protein sequence ID" value="RZC54518"/>
    <property type="gene ID" value="C5167_013377"/>
</dbReference>